<dbReference type="PANTHER" id="PTHR13812">
    <property type="entry name" value="KETIMINE REDUCTASE MU-CRYSTALLIN"/>
    <property type="match status" value="1"/>
</dbReference>
<keyword evidence="2" id="KW-1185">Reference proteome</keyword>
<dbReference type="RefSeq" id="WP_197700985.1">
    <property type="nucleotide sequence ID" value="NZ_BJXH01000046.1"/>
</dbReference>
<dbReference type="SUPFAM" id="SSF51735">
    <property type="entry name" value="NAD(P)-binding Rossmann-fold domains"/>
    <property type="match status" value="1"/>
</dbReference>
<evidence type="ECO:0000313" key="1">
    <source>
        <dbReference type="EMBL" id="GEM69722.1"/>
    </source>
</evidence>
<protein>
    <submittedName>
        <fullName evidence="1">Ornithine cyclodeaminase</fullName>
    </submittedName>
</protein>
<dbReference type="PANTHER" id="PTHR13812:SF19">
    <property type="entry name" value="KETIMINE REDUCTASE MU-CRYSTALLIN"/>
    <property type="match status" value="1"/>
</dbReference>
<accession>A0ABQ0W727</accession>
<reference evidence="1 2" key="1">
    <citation type="submission" date="2019-07" db="EMBL/GenBank/DDBJ databases">
        <title>Whole genome shotgun sequence of Sphingobacterium mizutaii NBRC 14946.</title>
        <authorList>
            <person name="Hosoyama A."/>
            <person name="Uohara A."/>
            <person name="Ohji S."/>
            <person name="Ichikawa N."/>
        </authorList>
    </citation>
    <scope>NUCLEOTIDE SEQUENCE [LARGE SCALE GENOMIC DNA]</scope>
    <source>
        <strain evidence="1 2">NBRC 14946</strain>
    </source>
</reference>
<dbReference type="NCBIfam" id="NF004793">
    <property type="entry name" value="PRK06141.1"/>
    <property type="match status" value="1"/>
</dbReference>
<dbReference type="PIRSF" id="PIRSF001439">
    <property type="entry name" value="CryM"/>
    <property type="match status" value="1"/>
</dbReference>
<organism evidence="1 2">
    <name type="scientific">Sphingobacterium mizutaii NBRC 14946 = DSM 11724</name>
    <dbReference type="NCBI Taxonomy" id="1220576"/>
    <lineage>
        <taxon>Bacteria</taxon>
        <taxon>Pseudomonadati</taxon>
        <taxon>Bacteroidota</taxon>
        <taxon>Sphingobacteriia</taxon>
        <taxon>Sphingobacteriales</taxon>
        <taxon>Sphingobacteriaceae</taxon>
        <taxon>Sphingobacterium</taxon>
    </lineage>
</organism>
<proteinExistence type="predicted"/>
<dbReference type="InterPro" id="IPR003462">
    <property type="entry name" value="ODC_Mu_crystall"/>
</dbReference>
<dbReference type="Proteomes" id="UP000321676">
    <property type="component" value="Unassembled WGS sequence"/>
</dbReference>
<dbReference type="Gene3D" id="3.40.50.720">
    <property type="entry name" value="NAD(P)-binding Rossmann-like Domain"/>
    <property type="match status" value="1"/>
</dbReference>
<comment type="caution">
    <text evidence="1">The sequence shown here is derived from an EMBL/GenBank/DDBJ whole genome shotgun (WGS) entry which is preliminary data.</text>
</comment>
<sequence>MMRTIDNETIDQVLNYDKMLEALYKIFISKFTMPVRHHHFYNTPDSAENALILMPAWTDKYLGCKQVIVAPKNAEQHLPAIHALYTLFNAETGVPLAQMDATKLTSVRTACASALAAKYLARENAENLLVIGSGSVAYHLAQAHSSVRNYKHIEVWARNSDKAQALLESLKEQGFTNVSLANDLQEAIQKADVISSATLSKEPIIKGEWLKPGVHLDLIGSHTPKTREADDEVIRRSTIYADSREGALHETGELAIPIASGLLDPKDVQADLVELCKANKLARKNEEEITLFKSAGLAIEDLAAALMVYEAVAE</sequence>
<dbReference type="EMBL" id="BJXH01000046">
    <property type="protein sequence ID" value="GEM69722.1"/>
    <property type="molecule type" value="Genomic_DNA"/>
</dbReference>
<name>A0ABQ0W727_9SPHI</name>
<dbReference type="Pfam" id="PF02423">
    <property type="entry name" value="OCD_Mu_crystall"/>
    <property type="match status" value="1"/>
</dbReference>
<dbReference type="InterPro" id="IPR036291">
    <property type="entry name" value="NAD(P)-bd_dom_sf"/>
</dbReference>
<dbReference type="InterPro" id="IPR023401">
    <property type="entry name" value="ODC_N"/>
</dbReference>
<evidence type="ECO:0000313" key="2">
    <source>
        <dbReference type="Proteomes" id="UP000321676"/>
    </source>
</evidence>
<dbReference type="Gene3D" id="3.30.1780.10">
    <property type="entry name" value="ornithine cyclodeaminase, domain 1"/>
    <property type="match status" value="1"/>
</dbReference>
<gene>
    <name evidence="1" type="ORF">SMI01S_33280</name>
</gene>